<evidence type="ECO:0000313" key="2">
    <source>
        <dbReference type="Proteomes" id="UP000315295"/>
    </source>
</evidence>
<gene>
    <name evidence="1" type="ORF">C1H46_022649</name>
</gene>
<evidence type="ECO:0008006" key="3">
    <source>
        <dbReference type="Google" id="ProtNLM"/>
    </source>
</evidence>
<evidence type="ECO:0000313" key="1">
    <source>
        <dbReference type="EMBL" id="TQD91807.1"/>
    </source>
</evidence>
<name>A0A540LZ93_MALBA</name>
<proteinExistence type="predicted"/>
<dbReference type="AlphaFoldDB" id="A0A540LZ93"/>
<reference evidence="1 2" key="1">
    <citation type="journal article" date="2019" name="G3 (Bethesda)">
        <title>Sequencing of a Wild Apple (Malus baccata) Genome Unravels the Differences Between Cultivated and Wild Apple Species Regarding Disease Resistance and Cold Tolerance.</title>
        <authorList>
            <person name="Chen X."/>
        </authorList>
    </citation>
    <scope>NUCLEOTIDE SEQUENCE [LARGE SCALE GENOMIC DNA]</scope>
    <source>
        <strain evidence="2">cv. Shandingzi</strain>
        <tissue evidence="1">Leaves</tissue>
    </source>
</reference>
<comment type="caution">
    <text evidence="1">The sequence shown here is derived from an EMBL/GenBank/DDBJ whole genome shotgun (WGS) entry which is preliminary data.</text>
</comment>
<accession>A0A540LZ93</accession>
<dbReference type="EMBL" id="VIEB01000409">
    <property type="protein sequence ID" value="TQD91807.1"/>
    <property type="molecule type" value="Genomic_DNA"/>
</dbReference>
<dbReference type="Proteomes" id="UP000315295">
    <property type="component" value="Unassembled WGS sequence"/>
</dbReference>
<protein>
    <recommendedName>
        <fullName evidence="3">FBD domain-containing protein</fullName>
    </recommendedName>
</protein>
<keyword evidence="2" id="KW-1185">Reference proteome</keyword>
<sequence>MDLVILARYRAYFTVHSVKALTLAEHTIMALFRKGYVSIPPLDDVSYLCLNIGSFIGKLVLPLISLLRGMPNLNTLNLNSSPSCFPYRKTDCSGYDMKYWKSQNLPFISQLKEVPIELSRFSCGSNPVEFSRFILEHARSLEKMVINFIHTALQRRLSRS</sequence>
<organism evidence="1 2">
    <name type="scientific">Malus baccata</name>
    <name type="common">Siberian crab apple</name>
    <name type="synonym">Pyrus baccata</name>
    <dbReference type="NCBI Taxonomy" id="106549"/>
    <lineage>
        <taxon>Eukaryota</taxon>
        <taxon>Viridiplantae</taxon>
        <taxon>Streptophyta</taxon>
        <taxon>Embryophyta</taxon>
        <taxon>Tracheophyta</taxon>
        <taxon>Spermatophyta</taxon>
        <taxon>Magnoliopsida</taxon>
        <taxon>eudicotyledons</taxon>
        <taxon>Gunneridae</taxon>
        <taxon>Pentapetalae</taxon>
        <taxon>rosids</taxon>
        <taxon>fabids</taxon>
        <taxon>Rosales</taxon>
        <taxon>Rosaceae</taxon>
        <taxon>Amygdaloideae</taxon>
        <taxon>Maleae</taxon>
        <taxon>Malus</taxon>
    </lineage>
</organism>